<dbReference type="PROSITE" id="PS00741">
    <property type="entry name" value="DH_1"/>
    <property type="match status" value="1"/>
</dbReference>
<evidence type="ECO:0000259" key="2">
    <source>
        <dbReference type="PROSITE" id="PS50010"/>
    </source>
</evidence>
<reference evidence="4" key="1">
    <citation type="submission" date="2016-11" db="UniProtKB">
        <authorList>
            <consortium name="WormBaseParasite"/>
        </authorList>
    </citation>
    <scope>IDENTIFICATION</scope>
</reference>
<dbReference type="PROSITE" id="PS50010">
    <property type="entry name" value="DH_2"/>
    <property type="match status" value="1"/>
</dbReference>
<keyword evidence="3" id="KW-1185">Reference proteome</keyword>
<dbReference type="InterPro" id="IPR000219">
    <property type="entry name" value="DH_dom"/>
</dbReference>
<sequence length="138" mass="16090">MSCRNYNDEDGTVDLQLKSLLTMPLQRITKYGLLLQEVLRHTEDNAERLQLETMIAHTTDLCSRLNSSYQLKSDQEEVRGVADRLEDAKMQEWREALGDEAASLLDRYRLDLTRPMPHNGQQRRKICEGELRLRDEKG</sequence>
<organism evidence="3 4">
    <name type="scientific">Macrostomum lignano</name>
    <dbReference type="NCBI Taxonomy" id="282301"/>
    <lineage>
        <taxon>Eukaryota</taxon>
        <taxon>Metazoa</taxon>
        <taxon>Spiralia</taxon>
        <taxon>Lophotrochozoa</taxon>
        <taxon>Platyhelminthes</taxon>
        <taxon>Rhabditophora</taxon>
        <taxon>Macrostomorpha</taxon>
        <taxon>Macrostomida</taxon>
        <taxon>Macrostomidae</taxon>
        <taxon>Macrostomum</taxon>
    </lineage>
</organism>
<dbReference type="GO" id="GO:0005886">
    <property type="term" value="C:plasma membrane"/>
    <property type="evidence" value="ECO:0007669"/>
    <property type="project" value="TreeGrafter"/>
</dbReference>
<accession>A0A1I8IWL6</accession>
<evidence type="ECO:0000313" key="4">
    <source>
        <dbReference type="WBParaSite" id="maker-uti_cns_0018019-snap-gene-0.2-mRNA-1"/>
    </source>
</evidence>
<dbReference type="InterPro" id="IPR035899">
    <property type="entry name" value="DBL_dom_sf"/>
</dbReference>
<dbReference type="GO" id="GO:0043542">
    <property type="term" value="P:endothelial cell migration"/>
    <property type="evidence" value="ECO:0007669"/>
    <property type="project" value="TreeGrafter"/>
</dbReference>
<protein>
    <submittedName>
        <fullName evidence="4">DH domain-containing protein</fullName>
    </submittedName>
</protein>
<feature type="region of interest" description="Disordered" evidence="1">
    <location>
        <begin position="115"/>
        <end position="138"/>
    </location>
</feature>
<dbReference type="GO" id="GO:0030139">
    <property type="term" value="C:endocytic vesicle"/>
    <property type="evidence" value="ECO:0007669"/>
    <property type="project" value="TreeGrafter"/>
</dbReference>
<feature type="domain" description="DH" evidence="2">
    <location>
        <begin position="1"/>
        <end position="68"/>
    </location>
</feature>
<dbReference type="GO" id="GO:0005085">
    <property type="term" value="F:guanyl-nucleotide exchange factor activity"/>
    <property type="evidence" value="ECO:0007669"/>
    <property type="project" value="InterPro"/>
</dbReference>
<feature type="compositionally biased region" description="Basic and acidic residues" evidence="1">
    <location>
        <begin position="125"/>
        <end position="138"/>
    </location>
</feature>
<dbReference type="Proteomes" id="UP000095280">
    <property type="component" value="Unplaced"/>
</dbReference>
<dbReference type="InterPro" id="IPR040181">
    <property type="entry name" value="PKHG5/7"/>
</dbReference>
<evidence type="ECO:0000256" key="1">
    <source>
        <dbReference type="SAM" id="MobiDB-lite"/>
    </source>
</evidence>
<dbReference type="Pfam" id="PF00621">
    <property type="entry name" value="RhoGEF"/>
    <property type="match status" value="1"/>
</dbReference>
<dbReference type="WBParaSite" id="maker-uti_cns_0018019-snap-gene-0.2-mRNA-1">
    <property type="protein sequence ID" value="maker-uti_cns_0018019-snap-gene-0.2-mRNA-1"/>
    <property type="gene ID" value="maker-uti_cns_0018019-snap-gene-0.2"/>
</dbReference>
<name>A0A1I8IWL6_9PLAT</name>
<dbReference type="PANTHER" id="PTHR13217">
    <property type="entry name" value="PLECKSTRIN HOMOLOGY DOMAIN-CONTAINING FAMILY G MEMBER 7"/>
    <property type="match status" value="1"/>
</dbReference>
<dbReference type="InterPro" id="IPR001331">
    <property type="entry name" value="GDS_CDC24_CS"/>
</dbReference>
<evidence type="ECO:0000313" key="3">
    <source>
        <dbReference type="Proteomes" id="UP000095280"/>
    </source>
</evidence>
<dbReference type="GO" id="GO:0007266">
    <property type="term" value="P:Rho protein signal transduction"/>
    <property type="evidence" value="ECO:0007669"/>
    <property type="project" value="TreeGrafter"/>
</dbReference>
<proteinExistence type="predicted"/>
<dbReference type="Gene3D" id="1.20.900.10">
    <property type="entry name" value="Dbl homology (DH) domain"/>
    <property type="match status" value="1"/>
</dbReference>
<dbReference type="GO" id="GO:0030424">
    <property type="term" value="C:axon"/>
    <property type="evidence" value="ECO:0007669"/>
    <property type="project" value="TreeGrafter"/>
</dbReference>
<dbReference type="AlphaFoldDB" id="A0A1I8IWL6"/>
<dbReference type="PANTHER" id="PTHR13217:SF11">
    <property type="entry name" value="PLECKSTRIN HOMOLOGY DOMAIN-CONTAINING FAMILY G MEMBER 5"/>
    <property type="match status" value="1"/>
</dbReference>
<dbReference type="SUPFAM" id="SSF48065">
    <property type="entry name" value="DBL homology domain (DH-domain)"/>
    <property type="match status" value="1"/>
</dbReference>